<reference evidence="1" key="1">
    <citation type="submission" date="2014-11" db="EMBL/GenBank/DDBJ databases">
        <authorList>
            <person name="Amaro Gonzalez C."/>
        </authorList>
    </citation>
    <scope>NUCLEOTIDE SEQUENCE</scope>
</reference>
<accession>A0A0E9R6L3</accession>
<sequence>METSLGHSQGLCSGFVFRFTLRVRVQGQLSG</sequence>
<dbReference type="AlphaFoldDB" id="A0A0E9R6L3"/>
<protein>
    <submittedName>
        <fullName evidence="1">Uncharacterized protein</fullName>
    </submittedName>
</protein>
<proteinExistence type="predicted"/>
<reference evidence="1" key="2">
    <citation type="journal article" date="2015" name="Fish Shellfish Immunol.">
        <title>Early steps in the European eel (Anguilla anguilla)-Vibrio vulnificus interaction in the gills: Role of the RtxA13 toxin.</title>
        <authorList>
            <person name="Callol A."/>
            <person name="Pajuelo D."/>
            <person name="Ebbesson L."/>
            <person name="Teles M."/>
            <person name="MacKenzie S."/>
            <person name="Amaro C."/>
        </authorList>
    </citation>
    <scope>NUCLEOTIDE SEQUENCE</scope>
</reference>
<organism evidence="1">
    <name type="scientific">Anguilla anguilla</name>
    <name type="common">European freshwater eel</name>
    <name type="synonym">Muraena anguilla</name>
    <dbReference type="NCBI Taxonomy" id="7936"/>
    <lineage>
        <taxon>Eukaryota</taxon>
        <taxon>Metazoa</taxon>
        <taxon>Chordata</taxon>
        <taxon>Craniata</taxon>
        <taxon>Vertebrata</taxon>
        <taxon>Euteleostomi</taxon>
        <taxon>Actinopterygii</taxon>
        <taxon>Neopterygii</taxon>
        <taxon>Teleostei</taxon>
        <taxon>Anguilliformes</taxon>
        <taxon>Anguillidae</taxon>
        <taxon>Anguilla</taxon>
    </lineage>
</organism>
<name>A0A0E9R6L3_ANGAN</name>
<evidence type="ECO:0000313" key="1">
    <source>
        <dbReference type="EMBL" id="JAH24407.1"/>
    </source>
</evidence>
<dbReference type="EMBL" id="GBXM01084170">
    <property type="protein sequence ID" value="JAH24407.1"/>
    <property type="molecule type" value="Transcribed_RNA"/>
</dbReference>